<dbReference type="STRING" id="570156.AOG27_15185"/>
<reference evidence="1 2" key="1">
    <citation type="submission" date="2015-09" db="EMBL/GenBank/DDBJ databases">
        <title>Draft Genome Sequence of Pseudoalteromonas lipolytica UCD-48B.</title>
        <authorList>
            <person name="Krusor M."/>
            <person name="Coil D.A."/>
            <person name="Lang J.M."/>
            <person name="Eisen J.A."/>
            <person name="Alexiev A."/>
        </authorList>
    </citation>
    <scope>NUCLEOTIDE SEQUENCE [LARGE SCALE GENOMIC DNA]</scope>
    <source>
        <strain evidence="1 2">UCD-48B</strain>
    </source>
</reference>
<dbReference type="AlphaFoldDB" id="A0A0P7EBK8"/>
<evidence type="ECO:0000313" key="1">
    <source>
        <dbReference type="EMBL" id="KPM82651.1"/>
    </source>
</evidence>
<dbReference type="Proteomes" id="UP000050378">
    <property type="component" value="Unassembled WGS sequence"/>
</dbReference>
<gene>
    <name evidence="1" type="ORF">AOG27_15185</name>
</gene>
<evidence type="ECO:0000313" key="2">
    <source>
        <dbReference type="Proteomes" id="UP000050378"/>
    </source>
</evidence>
<dbReference type="PATRIC" id="fig|570156.3.peg.4125"/>
<accession>A0A0P7EBK8</accession>
<proteinExistence type="predicted"/>
<comment type="caution">
    <text evidence="1">The sequence shown here is derived from an EMBL/GenBank/DDBJ whole genome shotgun (WGS) entry which is preliminary data.</text>
</comment>
<protein>
    <recommendedName>
        <fullName evidence="3">N-acetyltransferase domain-containing protein</fullName>
    </recommendedName>
</protein>
<dbReference type="OrthoDB" id="6293164at2"/>
<organism evidence="1 2">
    <name type="scientific">Pseudoalteromonas lipolytica</name>
    <dbReference type="NCBI Taxonomy" id="570156"/>
    <lineage>
        <taxon>Bacteria</taxon>
        <taxon>Pseudomonadati</taxon>
        <taxon>Pseudomonadota</taxon>
        <taxon>Gammaproteobacteria</taxon>
        <taxon>Alteromonadales</taxon>
        <taxon>Pseudoalteromonadaceae</taxon>
        <taxon>Pseudoalteromonas</taxon>
    </lineage>
</organism>
<dbReference type="RefSeq" id="WP_054553856.1">
    <property type="nucleotide sequence ID" value="NZ_LJTC01000010.1"/>
</dbReference>
<sequence>MIAFLESKDLHKISTAAGSQADFDYIKDEVKKGRSRFVNILGVYFVLRVDGNALTVVCAEGKNLKAASYWVVRLAEKLNLKSILFHTKRPALQRLLKHCNFNFFETAPSGYAVYRMVLNG</sequence>
<evidence type="ECO:0008006" key="3">
    <source>
        <dbReference type="Google" id="ProtNLM"/>
    </source>
</evidence>
<dbReference type="EMBL" id="LJTC01000010">
    <property type="protein sequence ID" value="KPM82651.1"/>
    <property type="molecule type" value="Genomic_DNA"/>
</dbReference>
<name>A0A0P7EBK8_9GAMM</name>